<dbReference type="GO" id="GO:0005886">
    <property type="term" value="C:plasma membrane"/>
    <property type="evidence" value="ECO:0007669"/>
    <property type="project" value="TreeGrafter"/>
</dbReference>
<dbReference type="GO" id="GO:0000155">
    <property type="term" value="F:phosphorelay sensor kinase activity"/>
    <property type="evidence" value="ECO:0007669"/>
    <property type="project" value="InterPro"/>
</dbReference>
<dbReference type="PANTHER" id="PTHR43047:SF72">
    <property type="entry name" value="OSMOSENSING HISTIDINE PROTEIN KINASE SLN1"/>
    <property type="match status" value="1"/>
</dbReference>
<feature type="transmembrane region" description="Helical" evidence="7">
    <location>
        <begin position="6"/>
        <end position="24"/>
    </location>
</feature>
<dbReference type="SUPFAM" id="SSF47384">
    <property type="entry name" value="Homodimeric domain of signal transducing histidine kinase"/>
    <property type="match status" value="1"/>
</dbReference>
<name>A0A2H0FL98_9BACT</name>
<dbReference type="FunFam" id="1.10.287.130:FF:000001">
    <property type="entry name" value="Two-component sensor histidine kinase"/>
    <property type="match status" value="1"/>
</dbReference>
<organism evidence="9 10">
    <name type="scientific">Candidatus Nealsonbacteria bacterium CG18_big_fil_WC_8_21_14_2_50_37_10</name>
    <dbReference type="NCBI Taxonomy" id="1974717"/>
    <lineage>
        <taxon>Bacteria</taxon>
        <taxon>Candidatus Nealsoniibacteriota</taxon>
    </lineage>
</organism>
<evidence type="ECO:0000256" key="4">
    <source>
        <dbReference type="ARBA" id="ARBA00022679"/>
    </source>
</evidence>
<dbReference type="Pfam" id="PF16927">
    <property type="entry name" value="HisKA_7TM"/>
    <property type="match status" value="1"/>
</dbReference>
<dbReference type="SUPFAM" id="SSF55874">
    <property type="entry name" value="ATPase domain of HSP90 chaperone/DNA topoisomerase II/histidine kinase"/>
    <property type="match status" value="1"/>
</dbReference>
<dbReference type="InterPro" id="IPR036097">
    <property type="entry name" value="HisK_dim/P_sf"/>
</dbReference>
<dbReference type="InterPro" id="IPR003594">
    <property type="entry name" value="HATPase_dom"/>
</dbReference>
<keyword evidence="7" id="KW-0812">Transmembrane</keyword>
<feature type="transmembrane region" description="Helical" evidence="7">
    <location>
        <begin position="136"/>
        <end position="155"/>
    </location>
</feature>
<feature type="transmembrane region" description="Helical" evidence="7">
    <location>
        <begin position="225"/>
        <end position="244"/>
    </location>
</feature>
<gene>
    <name evidence="9" type="ORF">COW72_00080</name>
</gene>
<dbReference type="EC" id="2.7.13.3" evidence="2"/>
<dbReference type="InterPro" id="IPR003661">
    <property type="entry name" value="HisK_dim/P_dom"/>
</dbReference>
<feature type="transmembrane region" description="Helical" evidence="7">
    <location>
        <begin position="64"/>
        <end position="89"/>
    </location>
</feature>
<dbReference type="Gene3D" id="1.10.287.130">
    <property type="match status" value="1"/>
</dbReference>
<comment type="catalytic activity">
    <reaction evidence="1">
        <text>ATP + protein L-histidine = ADP + protein N-phospho-L-histidine.</text>
        <dbReference type="EC" id="2.7.13.3"/>
    </reaction>
</comment>
<dbReference type="EMBL" id="PCUC01000005">
    <property type="protein sequence ID" value="PIQ07477.1"/>
    <property type="molecule type" value="Genomic_DNA"/>
</dbReference>
<evidence type="ECO:0000313" key="10">
    <source>
        <dbReference type="Proteomes" id="UP000230778"/>
    </source>
</evidence>
<dbReference type="CDD" id="cd00082">
    <property type="entry name" value="HisKA"/>
    <property type="match status" value="1"/>
</dbReference>
<feature type="transmembrane region" description="Helical" evidence="7">
    <location>
        <begin position="96"/>
        <end position="116"/>
    </location>
</feature>
<keyword evidence="3" id="KW-0597">Phosphoprotein</keyword>
<keyword evidence="6" id="KW-0902">Two-component regulatory system</keyword>
<reference evidence="9 10" key="1">
    <citation type="submission" date="2017-09" db="EMBL/GenBank/DDBJ databases">
        <title>Depth-based differentiation of microbial function through sediment-hosted aquifers and enrichment of novel symbionts in the deep terrestrial subsurface.</title>
        <authorList>
            <person name="Probst A.J."/>
            <person name="Ladd B."/>
            <person name="Jarett J.K."/>
            <person name="Geller-Mcgrath D.E."/>
            <person name="Sieber C.M."/>
            <person name="Emerson J.B."/>
            <person name="Anantharaman K."/>
            <person name="Thomas B.C."/>
            <person name="Malmstrom R."/>
            <person name="Stieglmeier M."/>
            <person name="Klingl A."/>
            <person name="Woyke T."/>
            <person name="Ryan C.M."/>
            <person name="Banfield J.F."/>
        </authorList>
    </citation>
    <scope>NUCLEOTIDE SEQUENCE [LARGE SCALE GENOMIC DNA]</scope>
    <source>
        <strain evidence="9">CG18_big_fil_WC_8_21_14_2_50_37_10</strain>
    </source>
</reference>
<feature type="domain" description="Histidine kinase" evidence="8">
    <location>
        <begin position="295"/>
        <end position="471"/>
    </location>
</feature>
<dbReference type="InterPro" id="IPR031621">
    <property type="entry name" value="HisKA_7TM"/>
</dbReference>
<keyword evidence="7" id="KW-0472">Membrane</keyword>
<protein>
    <recommendedName>
        <fullName evidence="2">histidine kinase</fullName>
        <ecNumber evidence="2">2.7.13.3</ecNumber>
    </recommendedName>
</protein>
<comment type="caution">
    <text evidence="9">The sequence shown here is derived from an EMBL/GenBank/DDBJ whole genome shotgun (WGS) entry which is preliminary data.</text>
</comment>
<evidence type="ECO:0000313" key="9">
    <source>
        <dbReference type="EMBL" id="PIQ07477.1"/>
    </source>
</evidence>
<feature type="transmembrane region" description="Helical" evidence="7">
    <location>
        <begin position="195"/>
        <end position="213"/>
    </location>
</feature>
<feature type="transmembrane region" description="Helical" evidence="7">
    <location>
        <begin position="250"/>
        <end position="269"/>
    </location>
</feature>
<evidence type="ECO:0000256" key="5">
    <source>
        <dbReference type="ARBA" id="ARBA00022777"/>
    </source>
</evidence>
<evidence type="ECO:0000256" key="2">
    <source>
        <dbReference type="ARBA" id="ARBA00012438"/>
    </source>
</evidence>
<dbReference type="PANTHER" id="PTHR43047">
    <property type="entry name" value="TWO-COMPONENT HISTIDINE PROTEIN KINASE"/>
    <property type="match status" value="1"/>
</dbReference>
<proteinExistence type="predicted"/>
<dbReference type="InterPro" id="IPR036890">
    <property type="entry name" value="HATPase_C_sf"/>
</dbReference>
<keyword evidence="5" id="KW-0418">Kinase</keyword>
<feature type="non-terminal residue" evidence="9">
    <location>
        <position position="471"/>
    </location>
</feature>
<dbReference type="PROSITE" id="PS50109">
    <property type="entry name" value="HIS_KIN"/>
    <property type="match status" value="1"/>
</dbReference>
<keyword evidence="7" id="KW-1133">Transmembrane helix</keyword>
<dbReference type="GO" id="GO:0009927">
    <property type="term" value="F:histidine phosphotransfer kinase activity"/>
    <property type="evidence" value="ECO:0007669"/>
    <property type="project" value="TreeGrafter"/>
</dbReference>
<evidence type="ECO:0000256" key="6">
    <source>
        <dbReference type="ARBA" id="ARBA00023012"/>
    </source>
</evidence>
<sequence length="471" mass="53997">MLFYAITGLINAAASTFLGFLVYLKNQKANINKIFALFCSSIAIWGYSYFIWQTSTDKETALFWSRALMIGAIFMPITYFHFITAFLGIHQKKKNLLILGYSLSFIFLILNFTPLFVKSVECELSFLYWPKPGIAYHPFLLTFFLYFFYSWYLLYKALPQATKILQIQIRYLLIGSIVGFFGGATNYFLWYDIPIPPFGSILITFFTILTAFAATKYHLFEIKVILTELLVGVIGLLLLVQAMTAENFTWQIFGLGLFVLFCVFGYLLIKSVILEIQRRQEIEKIDKAKSEFISIASHQLRTPLTAVKGYISMILEGTYGQLAEKQARPLENVYKSNERLIKLVNDLLSVSRIESGKLKLEPQKTSIEEIISNVVEELKIEAKKKNIYLNWEKPHKPLPKILIDIDKTRQIILNIVDNAIKYTKQGGVTVSTKIQDSRLKIQVKDTGEGMTEKEISYLFESFSRGKAGTHL</sequence>
<feature type="transmembrane region" description="Helical" evidence="7">
    <location>
        <begin position="167"/>
        <end position="189"/>
    </location>
</feature>
<dbReference type="SMART" id="SM00388">
    <property type="entry name" value="HisKA"/>
    <property type="match status" value="1"/>
</dbReference>
<accession>A0A2H0FL98</accession>
<dbReference type="Pfam" id="PF00512">
    <property type="entry name" value="HisKA"/>
    <property type="match status" value="1"/>
</dbReference>
<feature type="transmembrane region" description="Helical" evidence="7">
    <location>
        <begin position="31"/>
        <end position="52"/>
    </location>
</feature>
<dbReference type="Gene3D" id="3.30.565.10">
    <property type="entry name" value="Histidine kinase-like ATPase, C-terminal domain"/>
    <property type="match status" value="1"/>
</dbReference>
<dbReference type="InterPro" id="IPR005467">
    <property type="entry name" value="His_kinase_dom"/>
</dbReference>
<evidence type="ECO:0000259" key="8">
    <source>
        <dbReference type="PROSITE" id="PS50109"/>
    </source>
</evidence>
<dbReference type="Proteomes" id="UP000230778">
    <property type="component" value="Unassembled WGS sequence"/>
</dbReference>
<dbReference type="Pfam" id="PF02518">
    <property type="entry name" value="HATPase_c"/>
    <property type="match status" value="1"/>
</dbReference>
<evidence type="ECO:0000256" key="3">
    <source>
        <dbReference type="ARBA" id="ARBA00022553"/>
    </source>
</evidence>
<evidence type="ECO:0000256" key="1">
    <source>
        <dbReference type="ARBA" id="ARBA00000085"/>
    </source>
</evidence>
<evidence type="ECO:0000256" key="7">
    <source>
        <dbReference type="SAM" id="Phobius"/>
    </source>
</evidence>
<dbReference type="AlphaFoldDB" id="A0A2H0FL98"/>
<keyword evidence="4" id="KW-0808">Transferase</keyword>